<evidence type="ECO:0000313" key="2">
    <source>
        <dbReference type="EMBL" id="KAA6364134.1"/>
    </source>
</evidence>
<feature type="region of interest" description="Disordered" evidence="1">
    <location>
        <begin position="46"/>
        <end position="77"/>
    </location>
</feature>
<reference evidence="2 3" key="1">
    <citation type="submission" date="2019-03" db="EMBL/GenBank/DDBJ databases">
        <title>Single cell metagenomics reveals metabolic interactions within the superorganism composed of flagellate Streblomastix strix and complex community of Bacteroidetes bacteria on its surface.</title>
        <authorList>
            <person name="Treitli S.C."/>
            <person name="Kolisko M."/>
            <person name="Husnik F."/>
            <person name="Keeling P."/>
            <person name="Hampl V."/>
        </authorList>
    </citation>
    <scope>NUCLEOTIDE SEQUENCE [LARGE SCALE GENOMIC DNA]</scope>
    <source>
        <strain evidence="2">ST1C</strain>
    </source>
</reference>
<proteinExistence type="predicted"/>
<dbReference type="AlphaFoldDB" id="A0A5J4U122"/>
<evidence type="ECO:0000256" key="1">
    <source>
        <dbReference type="SAM" id="MobiDB-lite"/>
    </source>
</evidence>
<dbReference type="EMBL" id="SNRW01022024">
    <property type="protein sequence ID" value="KAA6364134.1"/>
    <property type="molecule type" value="Genomic_DNA"/>
</dbReference>
<dbReference type="Proteomes" id="UP000324800">
    <property type="component" value="Unassembled WGS sequence"/>
</dbReference>
<sequence>GERLRAEQVTAYEELLIGWKAEKVSPSFWHLLTSFSEFFKWPIPQISRGSGGNGPSGNVSQQKRKNEVPNGDIHTLSPQGGDLSFSIHSYSSCFTSDSMFSSYIYLDNNCAFNDSSYYYTFY</sequence>
<comment type="caution">
    <text evidence="2">The sequence shown here is derived from an EMBL/GenBank/DDBJ whole genome shotgun (WGS) entry which is preliminary data.</text>
</comment>
<accession>A0A5J4U122</accession>
<organism evidence="2 3">
    <name type="scientific">Streblomastix strix</name>
    <dbReference type="NCBI Taxonomy" id="222440"/>
    <lineage>
        <taxon>Eukaryota</taxon>
        <taxon>Metamonada</taxon>
        <taxon>Preaxostyla</taxon>
        <taxon>Oxymonadida</taxon>
        <taxon>Streblomastigidae</taxon>
        <taxon>Streblomastix</taxon>
    </lineage>
</organism>
<feature type="non-terminal residue" evidence="2">
    <location>
        <position position="1"/>
    </location>
</feature>
<name>A0A5J4U122_9EUKA</name>
<evidence type="ECO:0000313" key="3">
    <source>
        <dbReference type="Proteomes" id="UP000324800"/>
    </source>
</evidence>
<protein>
    <submittedName>
        <fullName evidence="2">Uncharacterized protein</fullName>
    </submittedName>
</protein>
<gene>
    <name evidence="2" type="ORF">EZS28_040338</name>
</gene>